<reference evidence="1" key="1">
    <citation type="journal article" date="2018" name="DNA Res.">
        <title>Multiple hybrid de novo genome assembly of finger millet, an orphan allotetraploid crop.</title>
        <authorList>
            <person name="Hatakeyama M."/>
            <person name="Aluri S."/>
            <person name="Balachadran M.T."/>
            <person name="Sivarajan S.R."/>
            <person name="Patrignani A."/>
            <person name="Gruter S."/>
            <person name="Poveda L."/>
            <person name="Shimizu-Inatsugi R."/>
            <person name="Baeten J."/>
            <person name="Francoijs K.J."/>
            <person name="Nataraja K.N."/>
            <person name="Reddy Y.A.N."/>
            <person name="Phadnis S."/>
            <person name="Ravikumar R.L."/>
            <person name="Schlapbach R."/>
            <person name="Sreeman S.M."/>
            <person name="Shimizu K.K."/>
        </authorList>
    </citation>
    <scope>NUCLEOTIDE SEQUENCE</scope>
</reference>
<protein>
    <submittedName>
        <fullName evidence="1">Uncharacterized protein</fullName>
    </submittedName>
</protein>
<name>A0AAV5DEQ2_ELECO</name>
<sequence length="107" mass="11247">MVSEPKSNGAATAMAGKKVVVPEHGVRAKRAMVLLHSNGREEGRGPRSGAGNSEEQMLQFHVMLLRLGYNMVSEPKSNGAATAMAGKKVVVPGPAQEIPKSKCCSSM</sequence>
<dbReference type="AlphaFoldDB" id="A0AAV5DEQ2"/>
<comment type="caution">
    <text evidence="1">The sequence shown here is derived from an EMBL/GenBank/DDBJ whole genome shotgun (WGS) entry which is preliminary data.</text>
</comment>
<evidence type="ECO:0000313" key="1">
    <source>
        <dbReference type="EMBL" id="GJN08824.1"/>
    </source>
</evidence>
<reference evidence="1" key="2">
    <citation type="submission" date="2021-12" db="EMBL/GenBank/DDBJ databases">
        <title>Resequencing data analysis of finger millet.</title>
        <authorList>
            <person name="Hatakeyama M."/>
            <person name="Aluri S."/>
            <person name="Balachadran M.T."/>
            <person name="Sivarajan S.R."/>
            <person name="Poveda L."/>
            <person name="Shimizu-Inatsugi R."/>
            <person name="Schlapbach R."/>
            <person name="Sreeman S.M."/>
            <person name="Shimizu K.K."/>
        </authorList>
    </citation>
    <scope>NUCLEOTIDE SEQUENCE</scope>
</reference>
<proteinExistence type="predicted"/>
<accession>A0AAV5DEQ2</accession>
<evidence type="ECO:0000313" key="2">
    <source>
        <dbReference type="Proteomes" id="UP001054889"/>
    </source>
</evidence>
<organism evidence="1 2">
    <name type="scientific">Eleusine coracana subsp. coracana</name>
    <dbReference type="NCBI Taxonomy" id="191504"/>
    <lineage>
        <taxon>Eukaryota</taxon>
        <taxon>Viridiplantae</taxon>
        <taxon>Streptophyta</taxon>
        <taxon>Embryophyta</taxon>
        <taxon>Tracheophyta</taxon>
        <taxon>Spermatophyta</taxon>
        <taxon>Magnoliopsida</taxon>
        <taxon>Liliopsida</taxon>
        <taxon>Poales</taxon>
        <taxon>Poaceae</taxon>
        <taxon>PACMAD clade</taxon>
        <taxon>Chloridoideae</taxon>
        <taxon>Cynodonteae</taxon>
        <taxon>Eleusininae</taxon>
        <taxon>Eleusine</taxon>
    </lineage>
</organism>
<dbReference type="EMBL" id="BQKI01000015">
    <property type="protein sequence ID" value="GJN08824.1"/>
    <property type="molecule type" value="Genomic_DNA"/>
</dbReference>
<gene>
    <name evidence="1" type="primary">ga26781</name>
    <name evidence="1" type="ORF">PR202_ga26781</name>
</gene>
<keyword evidence="2" id="KW-1185">Reference proteome</keyword>
<dbReference type="Proteomes" id="UP001054889">
    <property type="component" value="Unassembled WGS sequence"/>
</dbReference>